<dbReference type="Proteomes" id="UP000488956">
    <property type="component" value="Unassembled WGS sequence"/>
</dbReference>
<evidence type="ECO:0000313" key="19">
    <source>
        <dbReference type="Proteomes" id="UP000488956"/>
    </source>
</evidence>
<evidence type="ECO:0000313" key="14">
    <source>
        <dbReference type="Proteomes" id="UP000440367"/>
    </source>
</evidence>
<keyword evidence="12" id="KW-1185">Reference proteome</keyword>
<dbReference type="Proteomes" id="UP000429523">
    <property type="component" value="Unassembled WGS sequence"/>
</dbReference>
<evidence type="ECO:0000256" key="1">
    <source>
        <dbReference type="SAM" id="MobiDB-lite"/>
    </source>
</evidence>
<dbReference type="EMBL" id="QXGF01002854">
    <property type="protein sequence ID" value="KAE8923174.1"/>
    <property type="molecule type" value="Genomic_DNA"/>
</dbReference>
<dbReference type="EMBL" id="QXGA01002076">
    <property type="protein sequence ID" value="KAE9104358.1"/>
    <property type="molecule type" value="Genomic_DNA"/>
</dbReference>
<feature type="region of interest" description="Disordered" evidence="1">
    <location>
        <begin position="1"/>
        <end position="32"/>
    </location>
</feature>
<evidence type="ECO:0000313" key="15">
    <source>
        <dbReference type="Proteomes" id="UP000440732"/>
    </source>
</evidence>
<dbReference type="EMBL" id="QXFZ01002524">
    <property type="protein sequence ID" value="KAE9076250.1"/>
    <property type="molecule type" value="Genomic_DNA"/>
</dbReference>
<accession>A0A6A3QI77</accession>
<dbReference type="Proteomes" id="UP000440367">
    <property type="component" value="Unassembled WGS sequence"/>
</dbReference>
<organism evidence="5 16">
    <name type="scientific">Phytophthora fragariae</name>
    <dbReference type="NCBI Taxonomy" id="53985"/>
    <lineage>
        <taxon>Eukaryota</taxon>
        <taxon>Sar</taxon>
        <taxon>Stramenopiles</taxon>
        <taxon>Oomycota</taxon>
        <taxon>Peronosporomycetes</taxon>
        <taxon>Peronosporales</taxon>
        <taxon>Peronosporaceae</taxon>
        <taxon>Phytophthora</taxon>
    </lineage>
</organism>
<protein>
    <submittedName>
        <fullName evidence="5">Uncharacterized protein</fullName>
    </submittedName>
</protein>
<dbReference type="EMBL" id="QXGE01002007">
    <property type="protein sequence ID" value="KAE9285867.1"/>
    <property type="molecule type" value="Genomic_DNA"/>
</dbReference>
<dbReference type="EMBL" id="QXFW01002521">
    <property type="protein sequence ID" value="KAE8977787.1"/>
    <property type="molecule type" value="Genomic_DNA"/>
</dbReference>
<evidence type="ECO:0000313" key="8">
    <source>
        <dbReference type="EMBL" id="KAE9186091.1"/>
    </source>
</evidence>
<evidence type="ECO:0000313" key="17">
    <source>
        <dbReference type="Proteomes" id="UP000460718"/>
    </source>
</evidence>
<comment type="caution">
    <text evidence="5">The sequence shown here is derived from an EMBL/GenBank/DDBJ whole genome shotgun (WGS) entry which is preliminary data.</text>
</comment>
<evidence type="ECO:0000313" key="3">
    <source>
        <dbReference type="EMBL" id="KAE8977787.1"/>
    </source>
</evidence>
<evidence type="ECO:0000313" key="10">
    <source>
        <dbReference type="EMBL" id="KAE9285867.1"/>
    </source>
</evidence>
<evidence type="ECO:0000313" key="16">
    <source>
        <dbReference type="Proteomes" id="UP000441208"/>
    </source>
</evidence>
<dbReference type="Proteomes" id="UP000440732">
    <property type="component" value="Unassembled WGS sequence"/>
</dbReference>
<dbReference type="Proteomes" id="UP000476176">
    <property type="component" value="Unassembled WGS sequence"/>
</dbReference>
<dbReference type="Proteomes" id="UP000433483">
    <property type="component" value="Unassembled WGS sequence"/>
</dbReference>
<evidence type="ECO:0000313" key="11">
    <source>
        <dbReference type="Proteomes" id="UP000429523"/>
    </source>
</evidence>
<dbReference type="EMBL" id="QXGB01001747">
    <property type="protein sequence ID" value="KAE9186091.1"/>
    <property type="molecule type" value="Genomic_DNA"/>
</dbReference>
<dbReference type="AlphaFoldDB" id="A0A6A3QI77"/>
<dbReference type="Proteomes" id="UP000437068">
    <property type="component" value="Unassembled WGS sequence"/>
</dbReference>
<gene>
    <name evidence="10" type="ORF">PF001_g21712</name>
    <name evidence="9" type="ORF">PF002_g24698</name>
    <name evidence="7" type="ORF">PF004_g23821</name>
    <name evidence="8" type="ORF">PF005_g20980</name>
    <name evidence="6" type="ORF">PF006_g21922</name>
    <name evidence="5" type="ORF">PF007_g24695</name>
    <name evidence="2" type="ORF">PF009_g26573</name>
    <name evidence="4" type="ORF">PF010_g24339</name>
    <name evidence="3" type="ORF">PF011_g23514</name>
</gene>
<feature type="compositionally biased region" description="Gly residues" evidence="1">
    <location>
        <begin position="1"/>
        <end position="16"/>
    </location>
</feature>
<proteinExistence type="predicted"/>
<name>A0A6A3QI77_9STRA</name>
<evidence type="ECO:0000313" key="12">
    <source>
        <dbReference type="Proteomes" id="UP000433483"/>
    </source>
</evidence>
<evidence type="ECO:0000313" key="6">
    <source>
        <dbReference type="EMBL" id="KAE9104358.1"/>
    </source>
</evidence>
<dbReference type="EMBL" id="QXGD01002289">
    <property type="protein sequence ID" value="KAE9190715.1"/>
    <property type="molecule type" value="Genomic_DNA"/>
</dbReference>
<evidence type="ECO:0000313" key="4">
    <source>
        <dbReference type="EMBL" id="KAE9075340.1"/>
    </source>
</evidence>
<evidence type="ECO:0000313" key="13">
    <source>
        <dbReference type="Proteomes" id="UP000437068"/>
    </source>
</evidence>
<dbReference type="EMBL" id="QXFX01002609">
    <property type="protein sequence ID" value="KAE9075340.1"/>
    <property type="molecule type" value="Genomic_DNA"/>
</dbReference>
<dbReference type="Proteomes" id="UP000460718">
    <property type="component" value="Unassembled WGS sequence"/>
</dbReference>
<evidence type="ECO:0000313" key="7">
    <source>
        <dbReference type="EMBL" id="KAE9183879.1"/>
    </source>
</evidence>
<evidence type="ECO:0000313" key="5">
    <source>
        <dbReference type="EMBL" id="KAE9076250.1"/>
    </source>
</evidence>
<evidence type="ECO:0000313" key="18">
    <source>
        <dbReference type="Proteomes" id="UP000476176"/>
    </source>
</evidence>
<reference evidence="11 12" key="1">
    <citation type="submission" date="2018-08" db="EMBL/GenBank/DDBJ databases">
        <title>Genomic investigation of the strawberry pathogen Phytophthora fragariae indicates pathogenicity is determined by transcriptional variation in three key races.</title>
        <authorList>
            <person name="Adams T.M."/>
            <person name="Armitage A.D."/>
            <person name="Sobczyk M.K."/>
            <person name="Bates H.J."/>
            <person name="Dunwell J.M."/>
            <person name="Nellist C.F."/>
            <person name="Harrison R.J."/>
        </authorList>
    </citation>
    <scope>NUCLEOTIDE SEQUENCE [LARGE SCALE GENOMIC DNA]</scope>
    <source>
        <strain evidence="10 13">A4</strain>
        <strain evidence="9 14">BC-1</strain>
        <strain evidence="7 18">BC-23</strain>
        <strain evidence="8 12">NOV-27</strain>
        <strain evidence="6 15">NOV-5</strain>
        <strain evidence="5 16">NOV-71</strain>
        <strain evidence="2 11">NOV-9</strain>
        <strain evidence="4 19">ONT-3</strain>
        <strain evidence="3 17">SCRP245</strain>
    </source>
</reference>
<sequence length="32" mass="2705">MVGGGSGGGGGGGGVSAGNVSGDEARVVAAEE</sequence>
<evidence type="ECO:0000313" key="9">
    <source>
        <dbReference type="EMBL" id="KAE9190715.1"/>
    </source>
</evidence>
<evidence type="ECO:0000313" key="2">
    <source>
        <dbReference type="EMBL" id="KAE8923174.1"/>
    </source>
</evidence>
<dbReference type="EMBL" id="QXGC01002610">
    <property type="protein sequence ID" value="KAE9183879.1"/>
    <property type="molecule type" value="Genomic_DNA"/>
</dbReference>
<dbReference type="Proteomes" id="UP000441208">
    <property type="component" value="Unassembled WGS sequence"/>
</dbReference>